<comment type="caution">
    <text evidence="1">The sequence shown here is derived from an EMBL/GenBank/DDBJ whole genome shotgun (WGS) entry which is preliminary data.</text>
</comment>
<proteinExistence type="predicted"/>
<name>A0A0F9MV29_9ZZZZ</name>
<reference evidence="1" key="1">
    <citation type="journal article" date="2015" name="Nature">
        <title>Complex archaea that bridge the gap between prokaryotes and eukaryotes.</title>
        <authorList>
            <person name="Spang A."/>
            <person name="Saw J.H."/>
            <person name="Jorgensen S.L."/>
            <person name="Zaremba-Niedzwiedzka K."/>
            <person name="Martijn J."/>
            <person name="Lind A.E."/>
            <person name="van Eijk R."/>
            <person name="Schleper C."/>
            <person name="Guy L."/>
            <person name="Ettema T.J."/>
        </authorList>
    </citation>
    <scope>NUCLEOTIDE SEQUENCE</scope>
</reference>
<accession>A0A0F9MV29</accession>
<sequence>MKQHRVEPFTWNRGRRPFAEQAAELRTGVIVLTDPPEDDDRGAFAMEIRTLNLDDLAPYVPAQED</sequence>
<evidence type="ECO:0000313" key="1">
    <source>
        <dbReference type="EMBL" id="KKM80485.1"/>
    </source>
</evidence>
<dbReference type="EMBL" id="LAZR01008173">
    <property type="protein sequence ID" value="KKM80485.1"/>
    <property type="molecule type" value="Genomic_DNA"/>
</dbReference>
<organism evidence="1">
    <name type="scientific">marine sediment metagenome</name>
    <dbReference type="NCBI Taxonomy" id="412755"/>
    <lineage>
        <taxon>unclassified sequences</taxon>
        <taxon>metagenomes</taxon>
        <taxon>ecological metagenomes</taxon>
    </lineage>
</organism>
<protein>
    <submittedName>
        <fullName evidence="1">Uncharacterized protein</fullName>
    </submittedName>
</protein>
<dbReference type="AlphaFoldDB" id="A0A0F9MV29"/>
<gene>
    <name evidence="1" type="ORF">LCGC14_1339310</name>
</gene>